<dbReference type="GO" id="GO:0006260">
    <property type="term" value="P:DNA replication"/>
    <property type="evidence" value="ECO:0007669"/>
    <property type="project" value="InterPro"/>
</dbReference>
<gene>
    <name evidence="1" type="ORF">US96_C0018G0016</name>
</gene>
<dbReference type="Proteomes" id="UP000034181">
    <property type="component" value="Unassembled WGS sequence"/>
</dbReference>
<dbReference type="Gene3D" id="1.20.272.10">
    <property type="match status" value="1"/>
</dbReference>
<comment type="caution">
    <text evidence="1">The sequence shown here is derived from an EMBL/GenBank/DDBJ whole genome shotgun (WGS) entry which is preliminary data.</text>
</comment>
<sequence>MKIIVLHGDNSQLSYQRLQKFIEAAKNRSLEINKISDSYRDLSETFVLVDLFAKEKLHVLQNIKLLDKKQKSWLKNHSENLDSTLVIYHPSIISKTYLNSLPKLTKIEEYKLPKLIWKFLESIYPGNAKNSILLFHQVLKNEPPEFIFHLVAKLFRDMFWVKTDSGSLNYPSWRAMKLKRQGSMFNLKKIKEMIRELARADLRSKTSGENIIDLLDFLIATKLE</sequence>
<accession>A0A0G0MMY5</accession>
<dbReference type="InterPro" id="IPR008921">
    <property type="entry name" value="DNA_pol3_clamp-load_cplx_C"/>
</dbReference>
<protein>
    <recommendedName>
        <fullName evidence="3">DNA polymerase III delta N-terminal domain-containing protein</fullName>
    </recommendedName>
</protein>
<dbReference type="SUPFAM" id="SSF48019">
    <property type="entry name" value="post-AAA+ oligomerization domain-like"/>
    <property type="match status" value="1"/>
</dbReference>
<proteinExistence type="predicted"/>
<evidence type="ECO:0008006" key="3">
    <source>
        <dbReference type="Google" id="ProtNLM"/>
    </source>
</evidence>
<organism evidence="1 2">
    <name type="scientific">Candidatus Woesebacteria bacterium GW2011_GWB1_38_5b</name>
    <dbReference type="NCBI Taxonomy" id="1618569"/>
    <lineage>
        <taxon>Bacteria</taxon>
        <taxon>Candidatus Woeseibacteriota</taxon>
    </lineage>
</organism>
<evidence type="ECO:0000313" key="1">
    <source>
        <dbReference type="EMBL" id="KKQ75044.1"/>
    </source>
</evidence>
<dbReference type="GO" id="GO:0003677">
    <property type="term" value="F:DNA binding"/>
    <property type="evidence" value="ECO:0007669"/>
    <property type="project" value="InterPro"/>
</dbReference>
<name>A0A0G0MMY5_9BACT</name>
<dbReference type="EMBL" id="LBUZ01000018">
    <property type="protein sequence ID" value="KKQ75044.1"/>
    <property type="molecule type" value="Genomic_DNA"/>
</dbReference>
<dbReference type="AlphaFoldDB" id="A0A0G0MMY5"/>
<reference evidence="1 2" key="1">
    <citation type="journal article" date="2015" name="Nature">
        <title>rRNA introns, odd ribosomes, and small enigmatic genomes across a large radiation of phyla.</title>
        <authorList>
            <person name="Brown C.T."/>
            <person name="Hug L.A."/>
            <person name="Thomas B.C."/>
            <person name="Sharon I."/>
            <person name="Castelle C.J."/>
            <person name="Singh A."/>
            <person name="Wilkins M.J."/>
            <person name="Williams K.H."/>
            <person name="Banfield J.F."/>
        </authorList>
    </citation>
    <scope>NUCLEOTIDE SEQUENCE [LARGE SCALE GENOMIC DNA]</scope>
</reference>
<evidence type="ECO:0000313" key="2">
    <source>
        <dbReference type="Proteomes" id="UP000034181"/>
    </source>
</evidence>